<evidence type="ECO:0000256" key="2">
    <source>
        <dbReference type="ARBA" id="ARBA00023002"/>
    </source>
</evidence>
<dbReference type="CDD" id="cd05233">
    <property type="entry name" value="SDR_c"/>
    <property type="match status" value="1"/>
</dbReference>
<dbReference type="FunFam" id="3.40.50.720:FF:000084">
    <property type="entry name" value="Short-chain dehydrogenase reductase"/>
    <property type="match status" value="1"/>
</dbReference>
<evidence type="ECO:0000313" key="6">
    <source>
        <dbReference type="Proteomes" id="UP000323876"/>
    </source>
</evidence>
<dbReference type="PANTHER" id="PTHR43391:SF82">
    <property type="entry name" value="OXIDOREDUCTASE SADH-RELATED"/>
    <property type="match status" value="1"/>
</dbReference>
<dbReference type="PRINTS" id="PR00080">
    <property type="entry name" value="SDRFAMILY"/>
</dbReference>
<dbReference type="Pfam" id="PF00106">
    <property type="entry name" value="adh_short"/>
    <property type="match status" value="1"/>
</dbReference>
<dbReference type="SMART" id="SM00822">
    <property type="entry name" value="PKS_KR"/>
    <property type="match status" value="1"/>
</dbReference>
<dbReference type="AlphaFoldDB" id="A0A5N0EM68"/>
<organism evidence="5 6">
    <name type="scientific">Nocardia colli</name>
    <dbReference type="NCBI Taxonomy" id="2545717"/>
    <lineage>
        <taxon>Bacteria</taxon>
        <taxon>Bacillati</taxon>
        <taxon>Actinomycetota</taxon>
        <taxon>Actinomycetes</taxon>
        <taxon>Mycobacteriales</taxon>
        <taxon>Nocardiaceae</taxon>
        <taxon>Nocardia</taxon>
    </lineage>
</organism>
<feature type="domain" description="Ketoreductase" evidence="4">
    <location>
        <begin position="7"/>
        <end position="191"/>
    </location>
</feature>
<dbReference type="GO" id="GO:0016491">
    <property type="term" value="F:oxidoreductase activity"/>
    <property type="evidence" value="ECO:0007669"/>
    <property type="project" value="UniProtKB-KW"/>
</dbReference>
<dbReference type="InterPro" id="IPR002347">
    <property type="entry name" value="SDR_fam"/>
</dbReference>
<evidence type="ECO:0000256" key="3">
    <source>
        <dbReference type="RuleBase" id="RU000363"/>
    </source>
</evidence>
<keyword evidence="6" id="KW-1185">Reference proteome</keyword>
<dbReference type="EMBL" id="VXLC01000001">
    <property type="protein sequence ID" value="KAA8890113.1"/>
    <property type="molecule type" value="Genomic_DNA"/>
</dbReference>
<dbReference type="OrthoDB" id="4690547at2"/>
<dbReference type="RefSeq" id="WP_150400027.1">
    <property type="nucleotide sequence ID" value="NZ_JBHJYQ010000021.1"/>
</dbReference>
<dbReference type="SUPFAM" id="SSF51735">
    <property type="entry name" value="NAD(P)-binding Rossmann-fold domains"/>
    <property type="match status" value="1"/>
</dbReference>
<gene>
    <name evidence="5" type="ORF">F3087_02015</name>
</gene>
<evidence type="ECO:0000256" key="1">
    <source>
        <dbReference type="ARBA" id="ARBA00006484"/>
    </source>
</evidence>
<dbReference type="InterPro" id="IPR036291">
    <property type="entry name" value="NAD(P)-bd_dom_sf"/>
</dbReference>
<protein>
    <submittedName>
        <fullName evidence="5">SDR family oxidoreductase</fullName>
    </submittedName>
</protein>
<proteinExistence type="inferred from homology"/>
<name>A0A5N0EM68_9NOCA</name>
<dbReference type="InterPro" id="IPR057326">
    <property type="entry name" value="KR_dom"/>
</dbReference>
<sequence>MKNFKDKVAVITGAGSGIGRGLALELARRGAQLALSDINTEAVADTAGRCEKLGATAIPYELDVAHRAAVYAHAADVRGEFGRVNLVFNNAGVALGADVEDMEWDDFDWLMNINFWGVAHGTKAFLPDLIASGDGHIVNISSVFGLVGVPSQSAYNAAKFAVRGFTEALRQEMRIARHPVGVTCVHPGGVTTNIAVSARGLPDDVDLESLRRGWDALTLTSPGAAAKIILHGVEKNKARVLIGPDARVFDLIPRLLGPAYEDLGVPLYRAGRQAAARFGIAL</sequence>
<accession>A0A5N0EM68</accession>
<keyword evidence="2" id="KW-0560">Oxidoreductase</keyword>
<evidence type="ECO:0000259" key="4">
    <source>
        <dbReference type="SMART" id="SM00822"/>
    </source>
</evidence>
<dbReference type="Gene3D" id="3.40.50.720">
    <property type="entry name" value="NAD(P)-binding Rossmann-like Domain"/>
    <property type="match status" value="1"/>
</dbReference>
<dbReference type="InterPro" id="IPR020904">
    <property type="entry name" value="Sc_DH/Rdtase_CS"/>
</dbReference>
<comment type="similarity">
    <text evidence="1 3">Belongs to the short-chain dehydrogenases/reductases (SDR) family.</text>
</comment>
<dbReference type="PRINTS" id="PR00081">
    <property type="entry name" value="GDHRDH"/>
</dbReference>
<evidence type="ECO:0000313" key="5">
    <source>
        <dbReference type="EMBL" id="KAA8890113.1"/>
    </source>
</evidence>
<dbReference type="PROSITE" id="PS00061">
    <property type="entry name" value="ADH_SHORT"/>
    <property type="match status" value="1"/>
</dbReference>
<dbReference type="PANTHER" id="PTHR43391">
    <property type="entry name" value="RETINOL DEHYDROGENASE-RELATED"/>
    <property type="match status" value="1"/>
</dbReference>
<comment type="caution">
    <text evidence="5">The sequence shown here is derived from an EMBL/GenBank/DDBJ whole genome shotgun (WGS) entry which is preliminary data.</text>
</comment>
<dbReference type="Proteomes" id="UP000323876">
    <property type="component" value="Unassembled WGS sequence"/>
</dbReference>
<reference evidence="5 6" key="1">
    <citation type="submission" date="2019-09" db="EMBL/GenBank/DDBJ databases">
        <authorList>
            <person name="Wang X."/>
        </authorList>
    </citation>
    <scope>NUCLEOTIDE SEQUENCE [LARGE SCALE GENOMIC DNA]</scope>
    <source>
        <strain evidence="5 6">CICC 11023</strain>
    </source>
</reference>